<dbReference type="Gene3D" id="2.60.120.380">
    <property type="match status" value="3"/>
</dbReference>
<dbReference type="EMBL" id="LILB01000005">
    <property type="protein sequence ID" value="KOO49128.1"/>
    <property type="molecule type" value="Genomic_DNA"/>
</dbReference>
<sequence length="344" mass="40259">MKLIGRLVLTAICISFVFMFSHNNAYANTQQTAKTIKDGKYYSGKLTRSNKEMYFKSKLTSEKEVAMYLSEGWAIQWNLEVLDSSGVTMYTTKTNLESEMYFYKKLVKKLPKGTYYLKVTDNHGTYNKKFKTTIRILNYDHKEKENNNSIKKANTIRLNDKYTGAIDFKSDKADYYKFKIPSSGRVTVSTSNMIESDWIVGLLDSKGKIIDERYTDHNYDPSGFTSYTMGLKKGTYYIRISGYGTDDDTNYIFNVKFKKDSYVETEKNDTYKTANTIKIGKTYTGWYNEYVDPMDWYKYKMTKTSKHRLDLTIYPYSGIIVYITNSKHKILSYNVYQNYTKKTK</sequence>
<gene>
    <name evidence="2" type="ORF">AMD00_12100</name>
</gene>
<keyword evidence="3" id="KW-1185">Reference proteome</keyword>
<proteinExistence type="predicted"/>
<organism evidence="2 3">
    <name type="scientific">Viridibacillus arvi</name>
    <dbReference type="NCBI Taxonomy" id="263475"/>
    <lineage>
        <taxon>Bacteria</taxon>
        <taxon>Bacillati</taxon>
        <taxon>Bacillota</taxon>
        <taxon>Bacilli</taxon>
        <taxon>Bacillales</taxon>
        <taxon>Caryophanaceae</taxon>
        <taxon>Viridibacillus</taxon>
    </lineage>
</organism>
<evidence type="ECO:0000313" key="3">
    <source>
        <dbReference type="Proteomes" id="UP000036867"/>
    </source>
</evidence>
<dbReference type="GeneID" id="301136838"/>
<keyword evidence="1" id="KW-0732">Signal</keyword>
<dbReference type="AlphaFoldDB" id="A0A0M0LEI5"/>
<feature type="signal peptide" evidence="1">
    <location>
        <begin position="1"/>
        <end position="27"/>
    </location>
</feature>
<feature type="chain" id="PRO_5005603332" evidence="1">
    <location>
        <begin position="28"/>
        <end position="344"/>
    </location>
</feature>
<comment type="caution">
    <text evidence="2">The sequence shown here is derived from an EMBL/GenBank/DDBJ whole genome shotgun (WGS) entry which is preliminary data.</text>
</comment>
<dbReference type="SUPFAM" id="SSF89260">
    <property type="entry name" value="Collagen-binding domain"/>
    <property type="match status" value="1"/>
</dbReference>
<evidence type="ECO:0000256" key="1">
    <source>
        <dbReference type="SAM" id="SignalP"/>
    </source>
</evidence>
<protein>
    <submittedName>
        <fullName evidence="2">Uncharacterized protein</fullName>
    </submittedName>
</protein>
<accession>A0A0M0LEI5</accession>
<name>A0A0M0LEI5_9BACL</name>
<dbReference type="RefSeq" id="WP_053417319.1">
    <property type="nucleotide sequence ID" value="NZ_LILB01000005.1"/>
</dbReference>
<dbReference type="OrthoDB" id="2439185at2"/>
<reference evidence="3" key="1">
    <citation type="submission" date="2015-08" db="EMBL/GenBank/DDBJ databases">
        <title>Fjat-10028 dsm 16317.</title>
        <authorList>
            <person name="Liu B."/>
            <person name="Wang J."/>
            <person name="Zhu Y."/>
            <person name="Liu G."/>
            <person name="Chen Q."/>
            <person name="Chen Z."/>
            <person name="Lan J."/>
            <person name="Che J."/>
            <person name="Ge C."/>
            <person name="Shi H."/>
            <person name="Pan Z."/>
            <person name="Liu X."/>
        </authorList>
    </citation>
    <scope>NUCLEOTIDE SEQUENCE [LARGE SCALE GENOMIC DNA]</scope>
    <source>
        <strain evidence="3">DSM 16317</strain>
    </source>
</reference>
<dbReference type="STRING" id="263475.AMD00_12100"/>
<evidence type="ECO:0000313" key="2">
    <source>
        <dbReference type="EMBL" id="KOO49128.1"/>
    </source>
</evidence>
<dbReference type="Proteomes" id="UP000036867">
    <property type="component" value="Unassembled WGS sequence"/>
</dbReference>